<proteinExistence type="predicted"/>
<dbReference type="OrthoDB" id="9791579at2"/>
<feature type="chain" id="PRO_5012455064" description="Penicillin-binding protein activator LpoB" evidence="1">
    <location>
        <begin position="19"/>
        <end position="160"/>
    </location>
</feature>
<dbReference type="PROSITE" id="PS51257">
    <property type="entry name" value="PROKAR_LIPOPROTEIN"/>
    <property type="match status" value="1"/>
</dbReference>
<organism evidence="2 3">
    <name type="scientific">Thermocrinis minervae</name>
    <dbReference type="NCBI Taxonomy" id="381751"/>
    <lineage>
        <taxon>Bacteria</taxon>
        <taxon>Pseudomonadati</taxon>
        <taxon>Aquificota</taxon>
        <taxon>Aquificia</taxon>
        <taxon>Aquificales</taxon>
        <taxon>Aquificaceae</taxon>
        <taxon>Thermocrinis</taxon>
    </lineage>
</organism>
<evidence type="ECO:0008006" key="4">
    <source>
        <dbReference type="Google" id="ProtNLM"/>
    </source>
</evidence>
<dbReference type="AlphaFoldDB" id="A0A1M6Q993"/>
<dbReference type="Proteomes" id="UP000189810">
    <property type="component" value="Chromosome I"/>
</dbReference>
<accession>A0A1M6Q993</accession>
<dbReference type="STRING" id="381751.SAMN05444391_0131"/>
<keyword evidence="1" id="KW-0732">Signal</keyword>
<keyword evidence="3" id="KW-1185">Reference proteome</keyword>
<evidence type="ECO:0000256" key="1">
    <source>
        <dbReference type="SAM" id="SignalP"/>
    </source>
</evidence>
<dbReference type="EMBL" id="LT670846">
    <property type="protein sequence ID" value="SHK16720.1"/>
    <property type="molecule type" value="Genomic_DNA"/>
</dbReference>
<evidence type="ECO:0000313" key="2">
    <source>
        <dbReference type="EMBL" id="SHK16720.1"/>
    </source>
</evidence>
<protein>
    <recommendedName>
        <fullName evidence="4">Penicillin-binding protein activator LpoB</fullName>
    </recommendedName>
</protein>
<dbReference type="Gene3D" id="3.40.50.10610">
    <property type="entry name" value="ABC-type transport auxiliary lipoprotein component"/>
    <property type="match status" value="1"/>
</dbReference>
<reference evidence="2 3" key="1">
    <citation type="submission" date="2016-11" db="EMBL/GenBank/DDBJ databases">
        <authorList>
            <person name="Jaros S."/>
            <person name="Januszkiewicz K."/>
            <person name="Wedrychowicz H."/>
        </authorList>
    </citation>
    <scope>NUCLEOTIDE SEQUENCE [LARGE SCALE GENOMIC DNA]</scope>
    <source>
        <strain evidence="2 3">DSM 19557</strain>
    </source>
</reference>
<sequence length="160" mass="17927">MKVRFVMLLFLVLLTSCATVINREASISLPKDKTYYLLPFVNYTESPKAGMKVQSIVAGVLQSKGYKVVLVPTEEELTDEKKLEELYTKTKGKKGIAVLGTVNEWRYKTGIDGEPAVSITLRFVDMETDKPINSMVLSRSGWSYESLGVVTQRILNKAIE</sequence>
<feature type="signal peptide" evidence="1">
    <location>
        <begin position="1"/>
        <end position="18"/>
    </location>
</feature>
<name>A0A1M6Q993_9AQUI</name>
<evidence type="ECO:0000313" key="3">
    <source>
        <dbReference type="Proteomes" id="UP000189810"/>
    </source>
</evidence>
<gene>
    <name evidence="2" type="ORF">SAMN05444391_0131</name>
</gene>
<dbReference type="RefSeq" id="WP_079653337.1">
    <property type="nucleotide sequence ID" value="NZ_LT670846.1"/>
</dbReference>